<dbReference type="InterPro" id="IPR005122">
    <property type="entry name" value="Uracil-DNA_glycosylase-like"/>
</dbReference>
<sequence length="204" mass="23069">MSAGEPAIAQEIRPCRMCAADFAATATRHEPRPVVWLRQRARILIVGQAPGLRVHESGIPFDDRSGDRLREWLGVTRDEFYDRDRISILPMAFCFPGYHVNGSDLPPPPRCAATWRSRALDALNQVRLTILIGGYAHGWHLGADARKAGVTATVADWRHWAPVVVPLPHPSWRNNAFLRRNPWFGTELLPALRLRVREVMDQTD</sequence>
<evidence type="ECO:0000313" key="3">
    <source>
        <dbReference type="Proteomes" id="UP000253345"/>
    </source>
</evidence>
<dbReference type="PANTHER" id="PTHR42160:SF1">
    <property type="entry name" value="URACIL-DNA GLYCOSYLASE SUPERFAMILY PROTEIN"/>
    <property type="match status" value="1"/>
</dbReference>
<dbReference type="SMART" id="SM00986">
    <property type="entry name" value="UDG"/>
    <property type="match status" value="1"/>
</dbReference>
<dbReference type="OrthoDB" id="9789139at2"/>
<protein>
    <submittedName>
        <fullName evidence="2">Uracil-DNA glycosylase</fullName>
    </submittedName>
</protein>
<name>A0A368YH50_9RHOB</name>
<proteinExistence type="predicted"/>
<accession>A0A368YH50</accession>
<evidence type="ECO:0000259" key="1">
    <source>
        <dbReference type="SMART" id="SM00986"/>
    </source>
</evidence>
<dbReference type="EMBL" id="QPJL01000031">
    <property type="protein sequence ID" value="RCW78788.1"/>
    <property type="molecule type" value="Genomic_DNA"/>
</dbReference>
<dbReference type="RefSeq" id="WP_081791466.1">
    <property type="nucleotide sequence ID" value="NZ_QPJL01000031.1"/>
</dbReference>
<dbReference type="CDD" id="cd10033">
    <property type="entry name" value="UDG_like"/>
    <property type="match status" value="1"/>
</dbReference>
<feature type="domain" description="Uracil-DNA glycosylase-like" evidence="1">
    <location>
        <begin position="34"/>
        <end position="193"/>
    </location>
</feature>
<dbReference type="AlphaFoldDB" id="A0A368YH50"/>
<dbReference type="PANTHER" id="PTHR42160">
    <property type="entry name" value="URACIL-DNA GLYCOSYLASE SUPERFAMILY PROTEIN"/>
    <property type="match status" value="1"/>
</dbReference>
<dbReference type="Gene3D" id="3.40.470.10">
    <property type="entry name" value="Uracil-DNA glycosylase-like domain"/>
    <property type="match status" value="1"/>
</dbReference>
<dbReference type="Proteomes" id="UP000253345">
    <property type="component" value="Unassembled WGS sequence"/>
</dbReference>
<dbReference type="SUPFAM" id="SSF52141">
    <property type="entry name" value="Uracil-DNA glycosylase-like"/>
    <property type="match status" value="1"/>
</dbReference>
<keyword evidence="3" id="KW-1185">Reference proteome</keyword>
<gene>
    <name evidence="2" type="ORF">DFP89_1313</name>
</gene>
<reference evidence="2 3" key="1">
    <citation type="submission" date="2018-07" db="EMBL/GenBank/DDBJ databases">
        <title>Genomic Encyclopedia of Type Strains, Phase III (KMG-III): the genomes of soil and plant-associated and newly described type strains.</title>
        <authorList>
            <person name="Whitman W."/>
        </authorList>
    </citation>
    <scope>NUCLEOTIDE SEQUENCE [LARGE SCALE GENOMIC DNA]</scope>
    <source>
        <strain evidence="2 3">CECT 8525</strain>
    </source>
</reference>
<dbReference type="Pfam" id="PF03167">
    <property type="entry name" value="UDG"/>
    <property type="match status" value="1"/>
</dbReference>
<dbReference type="InterPro" id="IPR047124">
    <property type="entry name" value="HI_0220.2"/>
</dbReference>
<organism evidence="2 3">
    <name type="scientific">Paracoccus lutimaris</name>
    <dbReference type="NCBI Taxonomy" id="1490030"/>
    <lineage>
        <taxon>Bacteria</taxon>
        <taxon>Pseudomonadati</taxon>
        <taxon>Pseudomonadota</taxon>
        <taxon>Alphaproteobacteria</taxon>
        <taxon>Rhodobacterales</taxon>
        <taxon>Paracoccaceae</taxon>
        <taxon>Paracoccus</taxon>
    </lineage>
</organism>
<evidence type="ECO:0000313" key="2">
    <source>
        <dbReference type="EMBL" id="RCW78788.1"/>
    </source>
</evidence>
<dbReference type="SMART" id="SM00987">
    <property type="entry name" value="UreE_C"/>
    <property type="match status" value="1"/>
</dbReference>
<comment type="caution">
    <text evidence="2">The sequence shown here is derived from an EMBL/GenBank/DDBJ whole genome shotgun (WGS) entry which is preliminary data.</text>
</comment>
<dbReference type="InterPro" id="IPR036895">
    <property type="entry name" value="Uracil-DNA_glycosylase-like_sf"/>
</dbReference>